<keyword evidence="7 8" id="KW-0472">Membrane</keyword>
<dbReference type="GO" id="GO:0005524">
    <property type="term" value="F:ATP binding"/>
    <property type="evidence" value="ECO:0007669"/>
    <property type="project" value="UniProtKB-KW"/>
</dbReference>
<evidence type="ECO:0000259" key="9">
    <source>
        <dbReference type="PROSITE" id="PS50893"/>
    </source>
</evidence>
<dbReference type="PROSITE" id="PS00211">
    <property type="entry name" value="ABC_TRANSPORTER_1"/>
    <property type="match status" value="1"/>
</dbReference>
<evidence type="ECO:0000256" key="4">
    <source>
        <dbReference type="ARBA" id="ARBA00022741"/>
    </source>
</evidence>
<evidence type="ECO:0000256" key="3">
    <source>
        <dbReference type="ARBA" id="ARBA00022692"/>
    </source>
</evidence>
<keyword evidence="6 8" id="KW-1133">Transmembrane helix</keyword>
<evidence type="ECO:0000313" key="11">
    <source>
        <dbReference type="EMBL" id="MBB3808043.1"/>
    </source>
</evidence>
<feature type="domain" description="ABC transmembrane type-1" evidence="10">
    <location>
        <begin position="29"/>
        <end position="318"/>
    </location>
</feature>
<comment type="subcellular location">
    <subcellularLocation>
        <location evidence="1">Cell membrane</location>
        <topology evidence="1">Multi-pass membrane protein</topology>
    </subcellularLocation>
</comment>
<evidence type="ECO:0000256" key="2">
    <source>
        <dbReference type="ARBA" id="ARBA00005417"/>
    </source>
</evidence>
<feature type="transmembrane region" description="Helical" evidence="8">
    <location>
        <begin position="171"/>
        <end position="193"/>
    </location>
</feature>
<name>A0A7W5Z110_9HYPH</name>
<reference evidence="11 12" key="1">
    <citation type="submission" date="2020-08" db="EMBL/GenBank/DDBJ databases">
        <title>Genomic Encyclopedia of Type Strains, Phase IV (KMG-IV): sequencing the most valuable type-strain genomes for metagenomic binning, comparative biology and taxonomic classification.</title>
        <authorList>
            <person name="Goeker M."/>
        </authorList>
    </citation>
    <scope>NUCLEOTIDE SEQUENCE [LARGE SCALE GENOMIC DNA]</scope>
    <source>
        <strain evidence="11 12">DSM 28760</strain>
    </source>
</reference>
<evidence type="ECO:0000259" key="10">
    <source>
        <dbReference type="PROSITE" id="PS50929"/>
    </source>
</evidence>
<dbReference type="EMBL" id="JACICC010000001">
    <property type="protein sequence ID" value="MBB3808043.1"/>
    <property type="molecule type" value="Genomic_DNA"/>
</dbReference>
<dbReference type="InterPro" id="IPR017871">
    <property type="entry name" value="ABC_transporter-like_CS"/>
</dbReference>
<evidence type="ECO:0000256" key="1">
    <source>
        <dbReference type="ARBA" id="ARBA00004651"/>
    </source>
</evidence>
<feature type="transmembrane region" description="Helical" evidence="8">
    <location>
        <begin position="261"/>
        <end position="281"/>
    </location>
</feature>
<keyword evidence="4" id="KW-0547">Nucleotide-binding</keyword>
<dbReference type="SUPFAM" id="SSF90123">
    <property type="entry name" value="ABC transporter transmembrane region"/>
    <property type="match status" value="1"/>
</dbReference>
<dbReference type="InterPro" id="IPR011527">
    <property type="entry name" value="ABC1_TM_dom"/>
</dbReference>
<dbReference type="GO" id="GO:0034040">
    <property type="term" value="F:ATPase-coupled lipid transmembrane transporter activity"/>
    <property type="evidence" value="ECO:0007669"/>
    <property type="project" value="TreeGrafter"/>
</dbReference>
<proteinExistence type="inferred from homology"/>
<dbReference type="PROSITE" id="PS50929">
    <property type="entry name" value="ABC_TM1F"/>
    <property type="match status" value="1"/>
</dbReference>
<evidence type="ECO:0000256" key="7">
    <source>
        <dbReference type="ARBA" id="ARBA00023136"/>
    </source>
</evidence>
<dbReference type="Gene3D" id="3.40.50.300">
    <property type="entry name" value="P-loop containing nucleotide triphosphate hydrolases"/>
    <property type="match status" value="1"/>
</dbReference>
<evidence type="ECO:0000256" key="6">
    <source>
        <dbReference type="ARBA" id="ARBA00022989"/>
    </source>
</evidence>
<comment type="similarity">
    <text evidence="2">Belongs to the ABC transporter superfamily.</text>
</comment>
<feature type="transmembrane region" description="Helical" evidence="8">
    <location>
        <begin position="287"/>
        <end position="309"/>
    </location>
</feature>
<feature type="domain" description="ABC transporter" evidence="9">
    <location>
        <begin position="348"/>
        <end position="567"/>
    </location>
</feature>
<dbReference type="InterPro" id="IPR003593">
    <property type="entry name" value="AAA+_ATPase"/>
</dbReference>
<feature type="transmembrane region" description="Helical" evidence="8">
    <location>
        <begin position="32"/>
        <end position="53"/>
    </location>
</feature>
<dbReference type="GO" id="GO:0016887">
    <property type="term" value="F:ATP hydrolysis activity"/>
    <property type="evidence" value="ECO:0007669"/>
    <property type="project" value="InterPro"/>
</dbReference>
<dbReference type="SMART" id="SM00382">
    <property type="entry name" value="AAA"/>
    <property type="match status" value="1"/>
</dbReference>
<protein>
    <submittedName>
        <fullName evidence="11">ATP-binding cassette subfamily C protein CydC</fullName>
    </submittedName>
</protein>
<accession>A0A7W5Z110</accession>
<dbReference type="Proteomes" id="UP000537592">
    <property type="component" value="Unassembled WGS sequence"/>
</dbReference>
<keyword evidence="5 11" id="KW-0067">ATP-binding</keyword>
<dbReference type="RefSeq" id="WP_183750093.1">
    <property type="nucleotide sequence ID" value="NZ_JACICC010000001.1"/>
</dbReference>
<feature type="transmembrane region" description="Helical" evidence="8">
    <location>
        <begin position="145"/>
        <end position="165"/>
    </location>
</feature>
<keyword evidence="12" id="KW-1185">Reference proteome</keyword>
<evidence type="ECO:0000256" key="8">
    <source>
        <dbReference type="SAM" id="Phobius"/>
    </source>
</evidence>
<comment type="caution">
    <text evidence="11">The sequence shown here is derived from an EMBL/GenBank/DDBJ whole genome shotgun (WGS) entry which is preliminary data.</text>
</comment>
<evidence type="ECO:0000256" key="5">
    <source>
        <dbReference type="ARBA" id="ARBA00022840"/>
    </source>
</evidence>
<dbReference type="InterPro" id="IPR039421">
    <property type="entry name" value="Type_1_exporter"/>
</dbReference>
<gene>
    <name evidence="11" type="ORF">FHS81_000097</name>
</gene>
<dbReference type="SUPFAM" id="SSF52540">
    <property type="entry name" value="P-loop containing nucleoside triphosphate hydrolases"/>
    <property type="match status" value="1"/>
</dbReference>
<keyword evidence="3 8" id="KW-0812">Transmembrane</keyword>
<dbReference type="Gene3D" id="1.20.1560.10">
    <property type="entry name" value="ABC transporter type 1, transmembrane domain"/>
    <property type="match status" value="1"/>
</dbReference>
<dbReference type="PROSITE" id="PS50893">
    <property type="entry name" value="ABC_TRANSPORTER_2"/>
    <property type="match status" value="1"/>
</dbReference>
<feature type="transmembrane region" description="Helical" evidence="8">
    <location>
        <begin position="59"/>
        <end position="84"/>
    </location>
</feature>
<dbReference type="AlphaFoldDB" id="A0A7W5Z110"/>
<dbReference type="InterPro" id="IPR003439">
    <property type="entry name" value="ABC_transporter-like_ATP-bd"/>
</dbReference>
<dbReference type="GO" id="GO:0140359">
    <property type="term" value="F:ABC-type transporter activity"/>
    <property type="evidence" value="ECO:0007669"/>
    <property type="project" value="InterPro"/>
</dbReference>
<dbReference type="InterPro" id="IPR027417">
    <property type="entry name" value="P-loop_NTPase"/>
</dbReference>
<dbReference type="GO" id="GO:0005886">
    <property type="term" value="C:plasma membrane"/>
    <property type="evidence" value="ECO:0007669"/>
    <property type="project" value="UniProtKB-SubCell"/>
</dbReference>
<evidence type="ECO:0000313" key="12">
    <source>
        <dbReference type="Proteomes" id="UP000537592"/>
    </source>
</evidence>
<dbReference type="Pfam" id="PF00005">
    <property type="entry name" value="ABC_tran"/>
    <property type="match status" value="1"/>
</dbReference>
<sequence>MKLRGLRHLRPVLSVFVEADGGHRRAMMLAGVLLAATTVLAGVALLGLSGWFISATAIAGLSTATALMFDVFAPGAGIRLLALIRTAARYGERITTHDATLSVLASLRERLFRGFAAAGEARRLRGRPALLLFRLTGDVDALDSLYLRVIVPLGAAIVTALLAGLAVGLAYAWAGVVLVIVLLLAGIGIPLALSHASEKSARRRSHAMEALRARTVDLSAGHTELAMAGRVAAQIAHVHGAERRLAAADDKLNRLDTAAGAAFGVTSAIILAGMLLIVAVLVEAEVIGAPVAAFMLLVAFAALEPFGALRRGALELGRTMLSARRLGGRLATPPAPAPRARPSAGVSVALDDVVAGHDGADRPVLDGVSLHVGERETVAVIGASGAGKSTLLAVIAGEIVPQSGRVAVLPHALLTQRTELFHDSVRENLRLAAPAADDATLWGALAVAGLADDIAALPQGLDAPLGEGGIGLSGGQSRRLALARLVLRPSPLWLVDEASEGLDAATARDVMARLHHTARETGRSLVIATHLRREAEAADRIIVVEHGRIVAQARRDDPSFETWLGRLRPD</sequence>
<dbReference type="PANTHER" id="PTHR24221:SF654">
    <property type="entry name" value="ATP-BINDING CASSETTE SUB-FAMILY B MEMBER 6"/>
    <property type="match status" value="1"/>
</dbReference>
<dbReference type="InterPro" id="IPR036640">
    <property type="entry name" value="ABC1_TM_sf"/>
</dbReference>
<organism evidence="11 12">
    <name type="scientific">Pseudochelatococcus contaminans</name>
    <dbReference type="NCBI Taxonomy" id="1538103"/>
    <lineage>
        <taxon>Bacteria</taxon>
        <taxon>Pseudomonadati</taxon>
        <taxon>Pseudomonadota</taxon>
        <taxon>Alphaproteobacteria</taxon>
        <taxon>Hyphomicrobiales</taxon>
        <taxon>Chelatococcaceae</taxon>
        <taxon>Pseudochelatococcus</taxon>
    </lineage>
</organism>
<dbReference type="PANTHER" id="PTHR24221">
    <property type="entry name" value="ATP-BINDING CASSETTE SUB-FAMILY B"/>
    <property type="match status" value="1"/>
</dbReference>